<dbReference type="Pfam" id="PF02809">
    <property type="entry name" value="UIM"/>
    <property type="match status" value="2"/>
</dbReference>
<dbReference type="Gene3D" id="6.10.140.100">
    <property type="match status" value="2"/>
</dbReference>
<name>A0A1J7K0V2_9PEZI</name>
<dbReference type="InParanoid" id="A0A1J7K0V2"/>
<evidence type="ECO:0000256" key="1">
    <source>
        <dbReference type="SAM" id="MobiDB-lite"/>
    </source>
</evidence>
<feature type="compositionally biased region" description="Low complexity" evidence="1">
    <location>
        <begin position="91"/>
        <end position="102"/>
    </location>
</feature>
<gene>
    <name evidence="2" type="ORF">CONLIGDRAFT_639621</name>
</gene>
<feature type="region of interest" description="Disordered" evidence="1">
    <location>
        <begin position="300"/>
        <end position="351"/>
    </location>
</feature>
<dbReference type="PROSITE" id="PS50330">
    <property type="entry name" value="UIM"/>
    <property type="match status" value="1"/>
</dbReference>
<organism evidence="2 3">
    <name type="scientific">Coniochaeta ligniaria NRRL 30616</name>
    <dbReference type="NCBI Taxonomy" id="1408157"/>
    <lineage>
        <taxon>Eukaryota</taxon>
        <taxon>Fungi</taxon>
        <taxon>Dikarya</taxon>
        <taxon>Ascomycota</taxon>
        <taxon>Pezizomycotina</taxon>
        <taxon>Sordariomycetes</taxon>
        <taxon>Sordariomycetidae</taxon>
        <taxon>Coniochaetales</taxon>
        <taxon>Coniochaetaceae</taxon>
        <taxon>Coniochaeta</taxon>
    </lineage>
</organism>
<dbReference type="Proteomes" id="UP000182658">
    <property type="component" value="Unassembled WGS sequence"/>
</dbReference>
<dbReference type="InterPro" id="IPR003903">
    <property type="entry name" value="UIM_dom"/>
</dbReference>
<feature type="compositionally biased region" description="Basic and acidic residues" evidence="1">
    <location>
        <begin position="7"/>
        <end position="20"/>
    </location>
</feature>
<sequence>MSRRIGRIIDRIKKKDRSDYDSGSDSGSDSWNDQYDKPRRKTPKPYAMSERYGTNRNQDQARYDSRPSPAPPRSQSPRPTGPGVSAGRMPQQQQNAQSRQPQLNIQNNPSRGAQPERPLPFSKSQRQHRVPKADTSQMSPAAEPGSGVSDHPAYMDTPTQSTEYRPHRTPDVSSRPVRPPGVPPGRMGSPVETAEEGVEIAMNRKEALDCLQGTIPATVFNMPDFAAWRTSKTPAQARLLAGVCGMYGPMDFYRFMPRVQYGLTPKPQKAMTMRPPPLLAEVPIKAARTESMKARLEEMKATMKQTQEAAENRVRKPPPPSRLPIPRGEHSRRVPKHQVPTFASPKSAEDEDADLRAAIAASIADVEEQRKRSESRLPTPRGEHSRRVPKHQVPTFASPKSAEDEDADLRAAIAASMADVEEQRKRSESRLPRYVPPPERQRRRPQAQVFHPRPMEAPTRPPPAPPRVPKRSSRGNPRDPRTGEVLSEDAWNAQI</sequence>
<evidence type="ECO:0000313" key="2">
    <source>
        <dbReference type="EMBL" id="OIW35332.1"/>
    </source>
</evidence>
<feature type="compositionally biased region" description="Low complexity" evidence="1">
    <location>
        <begin position="21"/>
        <end position="33"/>
    </location>
</feature>
<dbReference type="EMBL" id="KV875093">
    <property type="protein sequence ID" value="OIW35332.1"/>
    <property type="molecule type" value="Genomic_DNA"/>
</dbReference>
<feature type="region of interest" description="Disordered" evidence="1">
    <location>
        <begin position="1"/>
        <end position="191"/>
    </location>
</feature>
<dbReference type="OrthoDB" id="10602084at2759"/>
<dbReference type="AlphaFoldDB" id="A0A1J7K0V2"/>
<feature type="compositionally biased region" description="Basic and acidic residues" evidence="1">
    <location>
        <begin position="421"/>
        <end position="431"/>
    </location>
</feature>
<feature type="region of interest" description="Disordered" evidence="1">
    <location>
        <begin position="364"/>
        <end position="495"/>
    </location>
</feature>
<dbReference type="SMART" id="SM00726">
    <property type="entry name" value="UIM"/>
    <property type="match status" value="2"/>
</dbReference>
<evidence type="ECO:0000313" key="3">
    <source>
        <dbReference type="Proteomes" id="UP000182658"/>
    </source>
</evidence>
<feature type="compositionally biased region" description="Basic and acidic residues" evidence="1">
    <location>
        <begin position="367"/>
        <end position="386"/>
    </location>
</feature>
<keyword evidence="3" id="KW-1185">Reference proteome</keyword>
<reference evidence="2 3" key="1">
    <citation type="submission" date="2016-10" db="EMBL/GenBank/DDBJ databases">
        <title>Draft genome sequence of Coniochaeta ligniaria NRRL30616, a lignocellulolytic fungus for bioabatement of inhibitors in plant biomass hydrolysates.</title>
        <authorList>
            <consortium name="DOE Joint Genome Institute"/>
            <person name="Jimenez D.J."/>
            <person name="Hector R.E."/>
            <person name="Riley R."/>
            <person name="Sun H."/>
            <person name="Grigoriev I.V."/>
            <person name="Van Elsas J.D."/>
            <person name="Nichols N.N."/>
        </authorList>
    </citation>
    <scope>NUCLEOTIDE SEQUENCE [LARGE SCALE GENOMIC DNA]</scope>
    <source>
        <strain evidence="2 3">NRRL 30616</strain>
    </source>
</reference>
<accession>A0A1J7K0V2</accession>
<protein>
    <submittedName>
        <fullName evidence="2">Uncharacterized protein</fullName>
    </submittedName>
</protein>
<proteinExistence type="predicted"/>